<reference evidence="4" key="1">
    <citation type="journal article" date="2016" name="Fish Shellfish Immunol.">
        <title>Hsp70 gene expansions in the scallop (Patinopecten yessoensis) genome and their expression regulation after exposure to the toxic dinoflagellate Alexandrium catenella.</title>
        <authorList>
            <person name="Cheng J."/>
            <person name="Xun X."/>
            <person name="Kong Y."/>
            <person name="Wang S."/>
            <person name="Yang Z."/>
            <person name="Li Y."/>
            <person name="Kong D."/>
            <person name="Wang S."/>
            <person name="Zhang L."/>
            <person name="Hu X."/>
            <person name="Bao Z."/>
        </authorList>
    </citation>
    <scope>NUCLEOTIDE SEQUENCE</scope>
    <source>
        <strain evidence="4">PYE.11181.2.HSPA12</strain>
    </source>
</reference>
<reference evidence="5 6" key="2">
    <citation type="journal article" date="2017" name="Nat. Ecol. Evol.">
        <title>Scallop genome provides insights into evolution of bilaterian karyotype and development.</title>
        <authorList>
            <person name="Wang S."/>
            <person name="Zhang J."/>
            <person name="Jiao W."/>
            <person name="Li J."/>
            <person name="Xun X."/>
            <person name="Sun Y."/>
            <person name="Guo X."/>
            <person name="Huan P."/>
            <person name="Dong B."/>
            <person name="Zhang L."/>
            <person name="Hu X."/>
            <person name="Sun X."/>
            <person name="Wang J."/>
            <person name="Zhao C."/>
            <person name="Wang Y."/>
            <person name="Wang D."/>
            <person name="Huang X."/>
            <person name="Wang R."/>
            <person name="Lv J."/>
            <person name="Li Y."/>
            <person name="Zhang Z."/>
            <person name="Liu B."/>
            <person name="Lu W."/>
            <person name="Hui Y."/>
            <person name="Liang J."/>
            <person name="Zhou Z."/>
            <person name="Hou R."/>
            <person name="Li X."/>
            <person name="Liu Y."/>
            <person name="Li H."/>
            <person name="Ning X."/>
            <person name="Lin Y."/>
            <person name="Zhao L."/>
            <person name="Xing Q."/>
            <person name="Dou J."/>
            <person name="Li Y."/>
            <person name="Mao J."/>
            <person name="Guo H."/>
            <person name="Dou H."/>
            <person name="Li T."/>
            <person name="Mu C."/>
            <person name="Jiang W."/>
            <person name="Fu Q."/>
            <person name="Fu X."/>
            <person name="Miao Y."/>
            <person name="Liu J."/>
            <person name="Yu Q."/>
            <person name="Li R."/>
            <person name="Liao H."/>
            <person name="Li X."/>
            <person name="Kong Y."/>
            <person name="Jiang Z."/>
            <person name="Chourrout D."/>
            <person name="Li R."/>
            <person name="Bao Z."/>
        </authorList>
    </citation>
    <scope>NUCLEOTIDE SEQUENCE [LARGE SCALE GENOMIC DNA]</scope>
    <source>
        <strain evidence="5 6">PY_sf001</strain>
    </source>
</reference>
<evidence type="ECO:0000256" key="2">
    <source>
        <dbReference type="ARBA" id="ARBA00022741"/>
    </source>
</evidence>
<dbReference type="PANTHER" id="PTHR14187">
    <property type="entry name" value="ALPHA KINASE/ELONGATION FACTOR 2 KINASE"/>
    <property type="match status" value="1"/>
</dbReference>
<dbReference type="InterPro" id="IPR013126">
    <property type="entry name" value="Hsp_70_fam"/>
</dbReference>
<evidence type="ECO:0000313" key="6">
    <source>
        <dbReference type="Proteomes" id="UP000242188"/>
    </source>
</evidence>
<keyword evidence="3" id="KW-0067">ATP-binding</keyword>
<dbReference type="AlphaFoldDB" id="A0A1C9U318"/>
<dbReference type="EMBL" id="KX085125">
    <property type="protein sequence ID" value="AOR17382.1"/>
    <property type="molecule type" value="mRNA"/>
</dbReference>
<dbReference type="Pfam" id="PF00012">
    <property type="entry name" value="HSP70"/>
    <property type="match status" value="1"/>
</dbReference>
<dbReference type="STRING" id="6573.A0A1C9U318"/>
<comment type="similarity">
    <text evidence="1">Belongs to the heat shock protein 70 family.</text>
</comment>
<dbReference type="CDD" id="cd10229">
    <property type="entry name" value="ASKHA_NBD_HSP70_HSPA12"/>
    <property type="match status" value="1"/>
</dbReference>
<keyword evidence="2" id="KW-0547">Nucleotide-binding</keyword>
<sequence>MASFLEDKDSEKMIVAAIDFGTTYSGYAFAFRNDYANDALRIQGNTWNSGSRVGISLKTPTCALFTPEQKFHSFGFEAEDKYADLAIDDEHHDWYYFRRFKMMLYNNPHISRQSTIEDDKGKLMNALEVFSAIIFYLREHMLRAMHARSISEGVQDDEVHWVLTVPAIWSDQAKQFMREAAKKAGIRSDQLDIALEPEAASIYCKHIPVGKRGQELCQAGEDIAGLEAICPGTKYLVLDAGGGTIDITVQEVQGDGSLHQVYMANGGDWGGTKVDEAYEEFLIELVGPQVWDRFKMENRDAYLDIVREFEIKKRTITPEIDQKITFKVPIALNEVYQDMRGEELRLSVSEGRRGRKMAWIGDKLRVDASEAKKLFETACGAIVEHVERIFEQEDAAGTSIILMVGGFSESPMLRHAVRERFGSRKRIIIPQDAGLSVLKGAVLFGFDTRVISTRVMKHTYGIQTSKKFRQEDPESRKTVKKGIVYCNDKFSNHVARGQSVNIGEATEYHDYFPLTDEQTRLALRVFTSERAKPKYCETQNCTYIGKMLVDLPMNLPESDRGVSVRLRFGGTELSVEATVKKTEQTTNAQFDFGVLETGK</sequence>
<dbReference type="GO" id="GO:0140662">
    <property type="term" value="F:ATP-dependent protein folding chaperone"/>
    <property type="evidence" value="ECO:0007669"/>
    <property type="project" value="InterPro"/>
</dbReference>
<dbReference type="InterPro" id="IPR043129">
    <property type="entry name" value="ATPase_NBD"/>
</dbReference>
<evidence type="ECO:0000313" key="5">
    <source>
        <dbReference type="EMBL" id="OWF37207.1"/>
    </source>
</evidence>
<proteinExistence type="evidence at transcript level"/>
<gene>
    <name evidence="5" type="ORF">KP79_PYT12371</name>
</gene>
<accession>A0A1C9U318</accession>
<dbReference type="OrthoDB" id="6127299at2759"/>
<keyword evidence="6" id="KW-1185">Reference proteome</keyword>
<name>A0A1C9U318_MIZYE</name>
<dbReference type="Gene3D" id="3.30.420.40">
    <property type="match status" value="2"/>
</dbReference>
<evidence type="ECO:0000256" key="3">
    <source>
        <dbReference type="ARBA" id="ARBA00022840"/>
    </source>
</evidence>
<dbReference type="SUPFAM" id="SSF53067">
    <property type="entry name" value="Actin-like ATPase domain"/>
    <property type="match status" value="2"/>
</dbReference>
<dbReference type="GO" id="GO:0005524">
    <property type="term" value="F:ATP binding"/>
    <property type="evidence" value="ECO:0007669"/>
    <property type="project" value="UniProtKB-KW"/>
</dbReference>
<evidence type="ECO:0000256" key="1">
    <source>
        <dbReference type="ARBA" id="ARBA00007381"/>
    </source>
</evidence>
<evidence type="ECO:0000313" key="4">
    <source>
        <dbReference type="EMBL" id="AOR17382.1"/>
    </source>
</evidence>
<dbReference type="EMBL" id="NEDP02005593">
    <property type="protein sequence ID" value="OWF37207.1"/>
    <property type="molecule type" value="Genomic_DNA"/>
</dbReference>
<organism evidence="4">
    <name type="scientific">Mizuhopecten yessoensis</name>
    <name type="common">Japanese scallop</name>
    <name type="synonym">Patinopecten yessoensis</name>
    <dbReference type="NCBI Taxonomy" id="6573"/>
    <lineage>
        <taxon>Eukaryota</taxon>
        <taxon>Metazoa</taxon>
        <taxon>Spiralia</taxon>
        <taxon>Lophotrochozoa</taxon>
        <taxon>Mollusca</taxon>
        <taxon>Bivalvia</taxon>
        <taxon>Autobranchia</taxon>
        <taxon>Pteriomorphia</taxon>
        <taxon>Pectinida</taxon>
        <taxon>Pectinoidea</taxon>
        <taxon>Pectinidae</taxon>
        <taxon>Mizuhopecten</taxon>
    </lineage>
</organism>
<dbReference type="Proteomes" id="UP000242188">
    <property type="component" value="Unassembled WGS sequence"/>
</dbReference>
<dbReference type="PANTHER" id="PTHR14187:SF5">
    <property type="entry name" value="HEAT SHOCK 70 KDA PROTEIN 12A"/>
    <property type="match status" value="1"/>
</dbReference>
<keyword evidence="4" id="KW-0346">Stress response</keyword>
<protein>
    <submittedName>
        <fullName evidence="4 5">Heat shock 70 kDa protein</fullName>
    </submittedName>
</protein>